<name>A0A402A2Z3_9CHLR</name>
<dbReference type="CDD" id="cd17646">
    <property type="entry name" value="A_NRPS_AB3403-like"/>
    <property type="match status" value="1"/>
</dbReference>
<sequence length="588" mass="65804">MDFQPDGAAHTQANEQYLATGDDPLSMAPSLSQEQDQSRHLSTQILPSDEQQRLFASWFATRRPYAIIPPFHSLFEEQVIQRPDAIALVFGEHSLTYAALNERATHLAYLLQAVGVRPEVCVALYLERSLETVIAILAVLKAGGAYVPLDPTAPQARLAFMLSDCTASILITRSHLQARLPSDYAGRLLVFEELSEELAHPLSLRSWQRDSLQAVNLLYTSGSTGQPKGVINTHQGLYNRLFWMQDRYRLRPDDRVLQKTPYSFDVSVWEMFWPLHNGATLVLAHPEGHRDSAYLASLIQEQEITVAHFVPSMLHIFLEEPDLTQCTSLRYLFCSGEALSVGLQQRCLERLEVELFNLYGPTEAAIEVTAWTCLRDSALSTVPIGHPISNTAIVLLDEHGCPVPAGTPGELGIGGMALARGYHRRPDLTAERFRPHPCSPEPGARLYLTGDLARELPDGSFEFLGRLDYQVKLRGQRIELGEIEFALEQHPDLRACLVQVQTFNVNDQRLVAYLIATTEQRPAPKELRAFLSLKLPEYMIPSLFIYLEAWPLLSNGKIDRRALPVAPIGKRPVPQPATVHQTSHETTS</sequence>
<evidence type="ECO:0000259" key="4">
    <source>
        <dbReference type="Pfam" id="PF00501"/>
    </source>
</evidence>
<evidence type="ECO:0000256" key="1">
    <source>
        <dbReference type="ARBA" id="ARBA00022450"/>
    </source>
</evidence>
<dbReference type="GO" id="GO:0031177">
    <property type="term" value="F:phosphopantetheine binding"/>
    <property type="evidence" value="ECO:0007669"/>
    <property type="project" value="TreeGrafter"/>
</dbReference>
<dbReference type="PANTHER" id="PTHR45527">
    <property type="entry name" value="NONRIBOSOMAL PEPTIDE SYNTHETASE"/>
    <property type="match status" value="1"/>
</dbReference>
<dbReference type="InterPro" id="IPR010071">
    <property type="entry name" value="AA_adenyl_dom"/>
</dbReference>
<dbReference type="PROSITE" id="PS00455">
    <property type="entry name" value="AMP_BINDING"/>
    <property type="match status" value="1"/>
</dbReference>
<dbReference type="NCBIfam" id="TIGR01733">
    <property type="entry name" value="AA-adenyl-dom"/>
    <property type="match status" value="1"/>
</dbReference>
<protein>
    <recommendedName>
        <fullName evidence="4">AMP-dependent synthetase/ligase domain-containing protein</fullName>
    </recommendedName>
</protein>
<keyword evidence="2" id="KW-0597">Phosphoprotein</keyword>
<dbReference type="OrthoDB" id="9781737at2"/>
<dbReference type="Gene3D" id="2.30.38.10">
    <property type="entry name" value="Luciferase, Domain 3"/>
    <property type="match status" value="1"/>
</dbReference>
<feature type="domain" description="AMP-dependent synthetase/ligase" evidence="4">
    <location>
        <begin position="75"/>
        <end position="423"/>
    </location>
</feature>
<dbReference type="FunFam" id="3.40.50.980:FF:000002">
    <property type="entry name" value="Enterobactin synthetase component F"/>
    <property type="match status" value="1"/>
</dbReference>
<dbReference type="FunFam" id="3.30.300.30:FF:000010">
    <property type="entry name" value="Enterobactin synthetase component F"/>
    <property type="match status" value="1"/>
</dbReference>
<dbReference type="FunFam" id="3.40.50.980:FF:000001">
    <property type="entry name" value="Non-ribosomal peptide synthetase"/>
    <property type="match status" value="1"/>
</dbReference>
<dbReference type="EMBL" id="BIFR01000001">
    <property type="protein sequence ID" value="GCE13517.1"/>
    <property type="molecule type" value="Genomic_DNA"/>
</dbReference>
<accession>A0A402A2Z3</accession>
<evidence type="ECO:0000313" key="6">
    <source>
        <dbReference type="Proteomes" id="UP000287352"/>
    </source>
</evidence>
<dbReference type="PANTHER" id="PTHR45527:SF1">
    <property type="entry name" value="FATTY ACID SYNTHASE"/>
    <property type="match status" value="1"/>
</dbReference>
<dbReference type="InterPro" id="IPR000873">
    <property type="entry name" value="AMP-dep_synth/lig_dom"/>
</dbReference>
<keyword evidence="1" id="KW-0596">Phosphopantetheine</keyword>
<dbReference type="Proteomes" id="UP000287352">
    <property type="component" value="Unassembled WGS sequence"/>
</dbReference>
<dbReference type="Gene3D" id="3.30.300.30">
    <property type="match status" value="1"/>
</dbReference>
<feature type="region of interest" description="Disordered" evidence="3">
    <location>
        <begin position="1"/>
        <end position="41"/>
    </location>
</feature>
<dbReference type="RefSeq" id="WP_126581037.1">
    <property type="nucleotide sequence ID" value="NZ_BIFR01000001.1"/>
</dbReference>
<reference evidence="6" key="1">
    <citation type="submission" date="2018-12" db="EMBL/GenBank/DDBJ databases">
        <title>Tengunoibacter tsumagoiensis gen. nov., sp. nov., Dictyobacter kobayashii sp. nov., D. alpinus sp. nov., and D. joshuensis sp. nov. and description of Dictyobacteraceae fam. nov. within the order Ktedonobacterales isolated from Tengu-no-mugimeshi.</title>
        <authorList>
            <person name="Wang C.M."/>
            <person name="Zheng Y."/>
            <person name="Sakai Y."/>
            <person name="Toyoda A."/>
            <person name="Minakuchi Y."/>
            <person name="Abe K."/>
            <person name="Yokota A."/>
            <person name="Yabe S."/>
        </authorList>
    </citation>
    <scope>NUCLEOTIDE SEQUENCE [LARGE SCALE GENOMIC DNA]</scope>
    <source>
        <strain evidence="6">Uno3</strain>
    </source>
</reference>
<dbReference type="AlphaFoldDB" id="A0A402A2Z3"/>
<evidence type="ECO:0000256" key="2">
    <source>
        <dbReference type="ARBA" id="ARBA00022553"/>
    </source>
</evidence>
<gene>
    <name evidence="5" type="ORF">KTT_33760</name>
</gene>
<dbReference type="InterPro" id="IPR020845">
    <property type="entry name" value="AMP-binding_CS"/>
</dbReference>
<feature type="compositionally biased region" description="Polar residues" evidence="3">
    <location>
        <begin position="29"/>
        <end position="41"/>
    </location>
</feature>
<dbReference type="GO" id="GO:0043041">
    <property type="term" value="P:amino acid activation for nonribosomal peptide biosynthetic process"/>
    <property type="evidence" value="ECO:0007669"/>
    <property type="project" value="TreeGrafter"/>
</dbReference>
<dbReference type="GO" id="GO:0005737">
    <property type="term" value="C:cytoplasm"/>
    <property type="evidence" value="ECO:0007669"/>
    <property type="project" value="TreeGrafter"/>
</dbReference>
<dbReference type="Pfam" id="PF00501">
    <property type="entry name" value="AMP-binding"/>
    <property type="match status" value="1"/>
</dbReference>
<keyword evidence="6" id="KW-1185">Reference proteome</keyword>
<dbReference type="SUPFAM" id="SSF56801">
    <property type="entry name" value="Acetyl-CoA synthetase-like"/>
    <property type="match status" value="1"/>
</dbReference>
<dbReference type="FunFam" id="3.40.50.12780:FF:000012">
    <property type="entry name" value="Non-ribosomal peptide synthetase"/>
    <property type="match status" value="1"/>
</dbReference>
<organism evidence="5 6">
    <name type="scientific">Tengunoibacter tsumagoiensis</name>
    <dbReference type="NCBI Taxonomy" id="2014871"/>
    <lineage>
        <taxon>Bacteria</taxon>
        <taxon>Bacillati</taxon>
        <taxon>Chloroflexota</taxon>
        <taxon>Ktedonobacteria</taxon>
        <taxon>Ktedonobacterales</taxon>
        <taxon>Dictyobacteraceae</taxon>
        <taxon>Tengunoibacter</taxon>
    </lineage>
</organism>
<dbReference type="GO" id="GO:0044550">
    <property type="term" value="P:secondary metabolite biosynthetic process"/>
    <property type="evidence" value="ECO:0007669"/>
    <property type="project" value="UniProtKB-ARBA"/>
</dbReference>
<dbReference type="InterPro" id="IPR045851">
    <property type="entry name" value="AMP-bd_C_sf"/>
</dbReference>
<proteinExistence type="predicted"/>
<evidence type="ECO:0000313" key="5">
    <source>
        <dbReference type="EMBL" id="GCE13517.1"/>
    </source>
</evidence>
<evidence type="ECO:0000256" key="3">
    <source>
        <dbReference type="SAM" id="MobiDB-lite"/>
    </source>
</evidence>
<comment type="caution">
    <text evidence="5">The sequence shown here is derived from an EMBL/GenBank/DDBJ whole genome shotgun (WGS) entry which is preliminary data.</text>
</comment>
<dbReference type="Gene3D" id="3.40.50.980">
    <property type="match status" value="2"/>
</dbReference>